<feature type="transmembrane region" description="Helical" evidence="8">
    <location>
        <begin position="240"/>
        <end position="261"/>
    </location>
</feature>
<dbReference type="InterPro" id="IPR002549">
    <property type="entry name" value="AI-2E-like"/>
</dbReference>
<keyword evidence="7 8" id="KW-0472">Membrane</keyword>
<evidence type="ECO:0000313" key="9">
    <source>
        <dbReference type="EMBL" id="MFC7335813.1"/>
    </source>
</evidence>
<evidence type="ECO:0000256" key="2">
    <source>
        <dbReference type="ARBA" id="ARBA00009773"/>
    </source>
</evidence>
<evidence type="ECO:0000256" key="7">
    <source>
        <dbReference type="ARBA" id="ARBA00023136"/>
    </source>
</evidence>
<accession>A0ABW2L2A3</accession>
<keyword evidence="6 8" id="KW-1133">Transmembrane helix</keyword>
<keyword evidence="4" id="KW-1003">Cell membrane</keyword>
<proteinExistence type="inferred from homology"/>
<dbReference type="RefSeq" id="WP_379708296.1">
    <property type="nucleotide sequence ID" value="NZ_JBHTBS010000001.1"/>
</dbReference>
<keyword evidence="3" id="KW-0813">Transport</keyword>
<gene>
    <name evidence="9" type="ORF">ACFQY0_01385</name>
</gene>
<dbReference type="Proteomes" id="UP001596472">
    <property type="component" value="Unassembled WGS sequence"/>
</dbReference>
<evidence type="ECO:0000256" key="1">
    <source>
        <dbReference type="ARBA" id="ARBA00004651"/>
    </source>
</evidence>
<protein>
    <submittedName>
        <fullName evidence="9">AI-2E family transporter</fullName>
    </submittedName>
</protein>
<feature type="transmembrane region" description="Helical" evidence="8">
    <location>
        <begin position="339"/>
        <end position="360"/>
    </location>
</feature>
<dbReference type="PANTHER" id="PTHR21716:SF53">
    <property type="entry name" value="PERMEASE PERM-RELATED"/>
    <property type="match status" value="1"/>
</dbReference>
<dbReference type="EMBL" id="JBHTBS010000001">
    <property type="protein sequence ID" value="MFC7335813.1"/>
    <property type="molecule type" value="Genomic_DNA"/>
</dbReference>
<comment type="similarity">
    <text evidence="2">Belongs to the autoinducer-2 exporter (AI-2E) (TC 2.A.86) family.</text>
</comment>
<evidence type="ECO:0000256" key="5">
    <source>
        <dbReference type="ARBA" id="ARBA00022692"/>
    </source>
</evidence>
<organism evidence="9 10">
    <name type="scientific">Haloferula chungangensis</name>
    <dbReference type="NCBI Taxonomy" id="1048331"/>
    <lineage>
        <taxon>Bacteria</taxon>
        <taxon>Pseudomonadati</taxon>
        <taxon>Verrucomicrobiota</taxon>
        <taxon>Verrucomicrobiia</taxon>
        <taxon>Verrucomicrobiales</taxon>
        <taxon>Verrucomicrobiaceae</taxon>
        <taxon>Haloferula</taxon>
    </lineage>
</organism>
<feature type="transmembrane region" description="Helical" evidence="8">
    <location>
        <begin position="372"/>
        <end position="394"/>
    </location>
</feature>
<sequence>MVRYPSRFQIRTLWNAATGVSIFILGALIVGFFWLFGQVFGFLQPVLVPLAVAAIIAYLLDPIVRWFQKRGMSRGKAVVMTFGSATGLTLLLIAIMIPLVGNQIDQFKQRQIETNGAESSQAGDATAPETKTFDEKIIDRLIEERNTHKWTRPAIDWALSAPESLIMAEAKLEQVADNSDLERVVLLRGDELSERLDELADNESETRQPEIHLRETELWYSLKGFQDEAVGWARGGTSKILGFLGLVIGFFMVPIYLYYFLRESAAIKEHWHDFVPLKASRFKTELIETLTEVNQYLISFFRGQVLVAFIDGFLVGIALTIFGLPLGLLIGIMMALLGIIPYIGNIITLIPACILAYFHFSAEPSFLGDNPWSYVIAVIAIFIIVQQINSLVTAPKIVGDSVGLHPMTVIFSMLFWSLILGGFVGALLAVPLSASVKVLFRRYIWERQLKEGPSKPDDEWSPAEAGA</sequence>
<feature type="transmembrane region" description="Helical" evidence="8">
    <location>
        <begin position="12"/>
        <end position="36"/>
    </location>
</feature>
<keyword evidence="10" id="KW-1185">Reference proteome</keyword>
<comment type="subcellular location">
    <subcellularLocation>
        <location evidence="1">Cell membrane</location>
        <topology evidence="1">Multi-pass membrane protein</topology>
    </subcellularLocation>
</comment>
<evidence type="ECO:0000256" key="8">
    <source>
        <dbReference type="SAM" id="Phobius"/>
    </source>
</evidence>
<comment type="caution">
    <text evidence="9">The sequence shown here is derived from an EMBL/GenBank/DDBJ whole genome shotgun (WGS) entry which is preliminary data.</text>
</comment>
<evidence type="ECO:0000313" key="10">
    <source>
        <dbReference type="Proteomes" id="UP001596472"/>
    </source>
</evidence>
<name>A0ABW2L2A3_9BACT</name>
<evidence type="ECO:0000256" key="4">
    <source>
        <dbReference type="ARBA" id="ARBA00022475"/>
    </source>
</evidence>
<feature type="transmembrane region" description="Helical" evidence="8">
    <location>
        <begin position="414"/>
        <end position="440"/>
    </location>
</feature>
<evidence type="ECO:0000256" key="6">
    <source>
        <dbReference type="ARBA" id="ARBA00022989"/>
    </source>
</evidence>
<dbReference type="Pfam" id="PF01594">
    <property type="entry name" value="AI-2E_transport"/>
    <property type="match status" value="2"/>
</dbReference>
<feature type="transmembrane region" description="Helical" evidence="8">
    <location>
        <begin position="305"/>
        <end position="333"/>
    </location>
</feature>
<reference evidence="10" key="1">
    <citation type="journal article" date="2019" name="Int. J. Syst. Evol. Microbiol.">
        <title>The Global Catalogue of Microorganisms (GCM) 10K type strain sequencing project: providing services to taxonomists for standard genome sequencing and annotation.</title>
        <authorList>
            <consortium name="The Broad Institute Genomics Platform"/>
            <consortium name="The Broad Institute Genome Sequencing Center for Infectious Disease"/>
            <person name="Wu L."/>
            <person name="Ma J."/>
        </authorList>
    </citation>
    <scope>NUCLEOTIDE SEQUENCE [LARGE SCALE GENOMIC DNA]</scope>
    <source>
        <strain evidence="10">CGMCC 4.1467</strain>
    </source>
</reference>
<dbReference type="PANTHER" id="PTHR21716">
    <property type="entry name" value="TRANSMEMBRANE PROTEIN"/>
    <property type="match status" value="1"/>
</dbReference>
<keyword evidence="5 8" id="KW-0812">Transmembrane</keyword>
<evidence type="ECO:0000256" key="3">
    <source>
        <dbReference type="ARBA" id="ARBA00022448"/>
    </source>
</evidence>
<feature type="transmembrane region" description="Helical" evidence="8">
    <location>
        <begin position="42"/>
        <end position="60"/>
    </location>
</feature>
<feature type="transmembrane region" description="Helical" evidence="8">
    <location>
        <begin position="81"/>
        <end position="101"/>
    </location>
</feature>